<keyword evidence="1" id="KW-0812">Transmembrane</keyword>
<dbReference type="AlphaFoldDB" id="A0A0A9FVP7"/>
<reference evidence="2" key="1">
    <citation type="submission" date="2014-09" db="EMBL/GenBank/DDBJ databases">
        <authorList>
            <person name="Magalhaes I.L.F."/>
            <person name="Oliveira U."/>
            <person name="Santos F.R."/>
            <person name="Vidigal T.H.D.A."/>
            <person name="Brescovit A.D."/>
            <person name="Santos A.J."/>
        </authorList>
    </citation>
    <scope>NUCLEOTIDE SEQUENCE</scope>
    <source>
        <tissue evidence="2">Shoot tissue taken approximately 20 cm above the soil surface</tissue>
    </source>
</reference>
<dbReference type="EMBL" id="GBRH01180986">
    <property type="protein sequence ID" value="JAE16910.1"/>
    <property type="molecule type" value="Transcribed_RNA"/>
</dbReference>
<name>A0A0A9FVP7_ARUDO</name>
<evidence type="ECO:0000256" key="1">
    <source>
        <dbReference type="SAM" id="Phobius"/>
    </source>
</evidence>
<feature type="transmembrane region" description="Helical" evidence="1">
    <location>
        <begin position="30"/>
        <end position="48"/>
    </location>
</feature>
<organism evidence="2">
    <name type="scientific">Arundo donax</name>
    <name type="common">Giant reed</name>
    <name type="synonym">Donax arundinaceus</name>
    <dbReference type="NCBI Taxonomy" id="35708"/>
    <lineage>
        <taxon>Eukaryota</taxon>
        <taxon>Viridiplantae</taxon>
        <taxon>Streptophyta</taxon>
        <taxon>Embryophyta</taxon>
        <taxon>Tracheophyta</taxon>
        <taxon>Spermatophyta</taxon>
        <taxon>Magnoliopsida</taxon>
        <taxon>Liliopsida</taxon>
        <taxon>Poales</taxon>
        <taxon>Poaceae</taxon>
        <taxon>PACMAD clade</taxon>
        <taxon>Arundinoideae</taxon>
        <taxon>Arundineae</taxon>
        <taxon>Arundo</taxon>
    </lineage>
</organism>
<keyword evidence="1" id="KW-1133">Transmembrane helix</keyword>
<reference evidence="2" key="2">
    <citation type="journal article" date="2015" name="Data Brief">
        <title>Shoot transcriptome of the giant reed, Arundo donax.</title>
        <authorList>
            <person name="Barrero R.A."/>
            <person name="Guerrero F.D."/>
            <person name="Moolhuijzen P."/>
            <person name="Goolsby J.A."/>
            <person name="Tidwell J."/>
            <person name="Bellgard S.E."/>
            <person name="Bellgard M.I."/>
        </authorList>
    </citation>
    <scope>NUCLEOTIDE SEQUENCE</scope>
    <source>
        <tissue evidence="2">Shoot tissue taken approximately 20 cm above the soil surface</tissue>
    </source>
</reference>
<accession>A0A0A9FVP7</accession>
<evidence type="ECO:0000313" key="2">
    <source>
        <dbReference type="EMBL" id="JAE16910.1"/>
    </source>
</evidence>
<keyword evidence="1" id="KW-0472">Membrane</keyword>
<proteinExistence type="predicted"/>
<sequence>MKTVQRRYSGQDIILKLRGRSINQIRCHQIMAYFSAMLVVLLVIDIFGNGGRSLKTEVLRGESKSSENGVETKSVRLLYMMKLFWPGQHNTQNVSLYVDSIVSLQDCLAIVI</sequence>
<protein>
    <submittedName>
        <fullName evidence="2">Uncharacterized protein</fullName>
    </submittedName>
</protein>